<evidence type="ECO:0000313" key="2">
    <source>
        <dbReference type="EMBL" id="MBB6431091.1"/>
    </source>
</evidence>
<organism evidence="2 3">
    <name type="scientific">Algisphaera agarilytica</name>
    <dbReference type="NCBI Taxonomy" id="1385975"/>
    <lineage>
        <taxon>Bacteria</taxon>
        <taxon>Pseudomonadati</taxon>
        <taxon>Planctomycetota</taxon>
        <taxon>Phycisphaerae</taxon>
        <taxon>Phycisphaerales</taxon>
        <taxon>Phycisphaeraceae</taxon>
        <taxon>Algisphaera</taxon>
    </lineage>
</organism>
<reference evidence="2 3" key="1">
    <citation type="submission" date="2020-08" db="EMBL/GenBank/DDBJ databases">
        <title>Genomic Encyclopedia of Type Strains, Phase IV (KMG-IV): sequencing the most valuable type-strain genomes for metagenomic binning, comparative biology and taxonomic classification.</title>
        <authorList>
            <person name="Goeker M."/>
        </authorList>
    </citation>
    <scope>NUCLEOTIDE SEQUENCE [LARGE SCALE GENOMIC DNA]</scope>
    <source>
        <strain evidence="2 3">DSM 103725</strain>
    </source>
</reference>
<evidence type="ECO:0008006" key="4">
    <source>
        <dbReference type="Google" id="ProtNLM"/>
    </source>
</evidence>
<dbReference type="SUPFAM" id="SSF51197">
    <property type="entry name" value="Clavaminate synthase-like"/>
    <property type="match status" value="1"/>
</dbReference>
<dbReference type="InterPro" id="IPR008775">
    <property type="entry name" value="Phytyl_CoA_dOase-like"/>
</dbReference>
<accession>A0A7X0HAE2</accession>
<dbReference type="EMBL" id="JACHGY010000001">
    <property type="protein sequence ID" value="MBB6431091.1"/>
    <property type="molecule type" value="Genomic_DNA"/>
</dbReference>
<dbReference type="PANTHER" id="PTHR40128:SF1">
    <property type="entry name" value="PHYTANOYL-COA HYDROXYLASE"/>
    <property type="match status" value="1"/>
</dbReference>
<feature type="region of interest" description="Disordered" evidence="1">
    <location>
        <begin position="307"/>
        <end position="329"/>
    </location>
</feature>
<evidence type="ECO:0000313" key="3">
    <source>
        <dbReference type="Proteomes" id="UP000541810"/>
    </source>
</evidence>
<protein>
    <recommendedName>
        <fullName evidence="4">Phytanoyl-CoA dioxygenase</fullName>
    </recommendedName>
</protein>
<name>A0A7X0HAE2_9BACT</name>
<dbReference type="Proteomes" id="UP000541810">
    <property type="component" value="Unassembled WGS sequence"/>
</dbReference>
<gene>
    <name evidence="2" type="ORF">HNQ40_002897</name>
</gene>
<dbReference type="Gene3D" id="2.60.120.620">
    <property type="entry name" value="q2cbj1_9rhob like domain"/>
    <property type="match status" value="1"/>
</dbReference>
<proteinExistence type="predicted"/>
<dbReference type="Pfam" id="PF05721">
    <property type="entry name" value="PhyH"/>
    <property type="match status" value="1"/>
</dbReference>
<comment type="caution">
    <text evidence="2">The sequence shown here is derived from an EMBL/GenBank/DDBJ whole genome shotgun (WGS) entry which is preliminary data.</text>
</comment>
<evidence type="ECO:0000256" key="1">
    <source>
        <dbReference type="SAM" id="MobiDB-lite"/>
    </source>
</evidence>
<dbReference type="AlphaFoldDB" id="A0A7X0HAE2"/>
<dbReference type="GO" id="GO:0016706">
    <property type="term" value="F:2-oxoglutarate-dependent dioxygenase activity"/>
    <property type="evidence" value="ECO:0007669"/>
    <property type="project" value="UniProtKB-ARBA"/>
</dbReference>
<keyword evidence="3" id="KW-1185">Reference proteome</keyword>
<sequence>MVKIYDRWSNELSTAEFFGRKSQSAFGQMMNGVAMRTRFCLDEFELDSPELGRLQDSSPIVGDPEALRERLRVQGYLYMKGFFDREAVLGAREVILKHMAEHEGLEPGSRPLDGVMGRYGKSVGMLGRRAITHHPAVKAVLEAPGLFDFYRGLFEESASTFDFKWLRAIGVEEATGCHMDHVYMGRASQRVMTCWVSFGDIPVEQGTLVVCEGSHRGERFAKLRDTYGRMDVDRDGIEGWFTMHPREVTGAFGGRWLTDDVEAGDFITFGMHLMHASTTNTTDRWRISCDVRFQPSADSMDERWLGEEPPGHSVKQHTSMKQARAAWGV</sequence>
<dbReference type="PANTHER" id="PTHR40128">
    <property type="entry name" value="EXPRESSED PROTEIN"/>
    <property type="match status" value="1"/>
</dbReference>